<evidence type="ECO:0000313" key="10">
    <source>
        <dbReference type="Proteomes" id="UP001221838"/>
    </source>
</evidence>
<protein>
    <recommendedName>
        <fullName evidence="11">C4-dicarboxylate transporter/malic acid transport protein</fullName>
    </recommendedName>
</protein>
<evidence type="ECO:0000256" key="6">
    <source>
        <dbReference type="ARBA" id="ARBA00022989"/>
    </source>
</evidence>
<feature type="transmembrane region" description="Helical" evidence="8">
    <location>
        <begin position="274"/>
        <end position="293"/>
    </location>
</feature>
<evidence type="ECO:0000256" key="4">
    <source>
        <dbReference type="ARBA" id="ARBA00022475"/>
    </source>
</evidence>
<dbReference type="PANTHER" id="PTHR31686:SF1">
    <property type="entry name" value="SULFITE EFFLUX PUMP SSU1"/>
    <property type="match status" value="1"/>
</dbReference>
<feature type="transmembrane region" description="Helical" evidence="8">
    <location>
        <begin position="77"/>
        <end position="95"/>
    </location>
</feature>
<dbReference type="EMBL" id="JAQNDM010000002">
    <property type="protein sequence ID" value="MDC0713790.1"/>
    <property type="molecule type" value="Genomic_DNA"/>
</dbReference>
<evidence type="ECO:0008006" key="11">
    <source>
        <dbReference type="Google" id="ProtNLM"/>
    </source>
</evidence>
<dbReference type="InterPro" id="IPR038665">
    <property type="entry name" value="Voltage-dep_anion_channel_sf"/>
</dbReference>
<evidence type="ECO:0000256" key="3">
    <source>
        <dbReference type="ARBA" id="ARBA00022448"/>
    </source>
</evidence>
<keyword evidence="4" id="KW-1003">Cell membrane</keyword>
<feature type="transmembrane region" description="Helical" evidence="8">
    <location>
        <begin position="169"/>
        <end position="191"/>
    </location>
</feature>
<comment type="subcellular location">
    <subcellularLocation>
        <location evidence="1">Cell membrane</location>
        <topology evidence="1">Multi-pass membrane protein</topology>
    </subcellularLocation>
</comment>
<dbReference type="InterPro" id="IPR051629">
    <property type="entry name" value="Sulfite_efflux_TDT"/>
</dbReference>
<comment type="caution">
    <text evidence="9">The sequence shown here is derived from an EMBL/GenBank/DDBJ whole genome shotgun (WGS) entry which is preliminary data.</text>
</comment>
<keyword evidence="3" id="KW-0813">Transport</keyword>
<keyword evidence="10" id="KW-1185">Reference proteome</keyword>
<evidence type="ECO:0000256" key="2">
    <source>
        <dbReference type="ARBA" id="ARBA00008566"/>
    </source>
</evidence>
<keyword evidence="6 8" id="KW-1133">Transmembrane helix</keyword>
<feature type="transmembrane region" description="Helical" evidence="8">
    <location>
        <begin position="101"/>
        <end position="125"/>
    </location>
</feature>
<sequence>MPVSEALRSFGPGWFGTVMGTGAVVLVAHPFFPGLSAVLHPLNALLMAVLVGVWLWRCLRLPHAVAEATAHPVQANFYPMLYIALMVVANQFAVVGEQRGLALVLWCVGTLLAFAFSYLLLGRLFRSEQVALEHVTPANYLPAVGLVLVPVVGARFIEGARELEQQALMVLNLMALGTGALMYVALLSLTVHKYLLHRRVTGPLAATVWIQLAPTGLVPLAAMKLVAAHPHWAGLAGAVELGSALVVGFGLWWLGMALSLTVAAMRQGELPFALSWWAFTFPLGALTLALQALAMSTGWALFSAIAFGGCCVLVCAWSLVALRTVHGVATGALLKA</sequence>
<dbReference type="Gene3D" id="1.50.10.150">
    <property type="entry name" value="Voltage-dependent anion channel"/>
    <property type="match status" value="1"/>
</dbReference>
<dbReference type="Pfam" id="PF03595">
    <property type="entry name" value="SLAC1"/>
    <property type="match status" value="1"/>
</dbReference>
<feature type="transmembrane region" description="Helical" evidence="8">
    <location>
        <begin position="38"/>
        <end position="56"/>
    </location>
</feature>
<accession>A0ABT5DJF6</accession>
<evidence type="ECO:0000313" key="9">
    <source>
        <dbReference type="EMBL" id="MDC0713790.1"/>
    </source>
</evidence>
<dbReference type="InterPro" id="IPR004695">
    <property type="entry name" value="SLAC1/Mae1/Ssu1/TehA"/>
</dbReference>
<evidence type="ECO:0000256" key="8">
    <source>
        <dbReference type="SAM" id="Phobius"/>
    </source>
</evidence>
<gene>
    <name evidence="9" type="ORF">POL68_35315</name>
</gene>
<name>A0ABT5DJF6_9BACT</name>
<feature type="transmembrane region" description="Helical" evidence="8">
    <location>
        <begin position="299"/>
        <end position="322"/>
    </location>
</feature>
<comment type="similarity">
    <text evidence="2">Belongs to the tellurite-resistance/dicarboxylate transporter (TDT) family.</text>
</comment>
<dbReference type="Proteomes" id="UP001221838">
    <property type="component" value="Unassembled WGS sequence"/>
</dbReference>
<organism evidence="9 10">
    <name type="scientific">Stigmatella ashevillensis</name>
    <dbReference type="NCBI Taxonomy" id="2995309"/>
    <lineage>
        <taxon>Bacteria</taxon>
        <taxon>Pseudomonadati</taxon>
        <taxon>Myxococcota</taxon>
        <taxon>Myxococcia</taxon>
        <taxon>Myxococcales</taxon>
        <taxon>Cystobacterineae</taxon>
        <taxon>Archangiaceae</taxon>
        <taxon>Stigmatella</taxon>
    </lineage>
</organism>
<evidence type="ECO:0000256" key="1">
    <source>
        <dbReference type="ARBA" id="ARBA00004651"/>
    </source>
</evidence>
<evidence type="ECO:0000256" key="7">
    <source>
        <dbReference type="ARBA" id="ARBA00023136"/>
    </source>
</evidence>
<feature type="transmembrane region" description="Helical" evidence="8">
    <location>
        <begin position="137"/>
        <end position="157"/>
    </location>
</feature>
<reference evidence="9 10" key="1">
    <citation type="submission" date="2022-11" db="EMBL/GenBank/DDBJ databases">
        <title>Minimal conservation of predation-associated metabolite biosynthetic gene clusters underscores biosynthetic potential of Myxococcota including descriptions for ten novel species: Archangium lansinium sp. nov., Myxococcus landrumus sp. nov., Nannocystis bai.</title>
        <authorList>
            <person name="Ahearne A."/>
            <person name="Stevens C."/>
            <person name="Dowd S."/>
        </authorList>
    </citation>
    <scope>NUCLEOTIDE SEQUENCE [LARGE SCALE GENOMIC DNA]</scope>
    <source>
        <strain evidence="9 10">NCWAL01</strain>
    </source>
</reference>
<dbReference type="PANTHER" id="PTHR31686">
    <property type="match status" value="1"/>
</dbReference>
<feature type="transmembrane region" description="Helical" evidence="8">
    <location>
        <begin position="12"/>
        <end position="32"/>
    </location>
</feature>
<feature type="transmembrane region" description="Helical" evidence="8">
    <location>
        <begin position="242"/>
        <end position="262"/>
    </location>
</feature>
<evidence type="ECO:0000256" key="5">
    <source>
        <dbReference type="ARBA" id="ARBA00022692"/>
    </source>
</evidence>
<proteinExistence type="inferred from homology"/>
<keyword evidence="7 8" id="KW-0472">Membrane</keyword>
<feature type="transmembrane region" description="Helical" evidence="8">
    <location>
        <begin position="203"/>
        <end position="222"/>
    </location>
</feature>
<dbReference type="RefSeq" id="WP_272144211.1">
    <property type="nucleotide sequence ID" value="NZ_JAQNDM010000002.1"/>
</dbReference>
<keyword evidence="5 8" id="KW-0812">Transmembrane</keyword>